<dbReference type="AlphaFoldDB" id="A0A133UBD5"/>
<dbReference type="EMBL" id="LHXJ01000007">
    <property type="protein sequence ID" value="KXA91490.1"/>
    <property type="molecule type" value="Genomic_DNA"/>
</dbReference>
<proteinExistence type="predicted"/>
<organism evidence="2 3">
    <name type="scientific">candidate division MSBL1 archaeon SCGC-AAA259A05</name>
    <dbReference type="NCBI Taxonomy" id="1698259"/>
    <lineage>
        <taxon>Archaea</taxon>
        <taxon>Methanobacteriati</taxon>
        <taxon>Methanobacteriota</taxon>
        <taxon>candidate division MSBL1</taxon>
    </lineage>
</organism>
<feature type="domain" description="N-acetyltransferase" evidence="1">
    <location>
        <begin position="179"/>
        <end position="314"/>
    </location>
</feature>
<dbReference type="Pfam" id="PF00583">
    <property type="entry name" value="Acetyltransf_1"/>
    <property type="match status" value="1"/>
</dbReference>
<sequence length="323" mass="37450">MNSFGTCDLAEFYCGFALLSPYESREISSEPVFSFLCQKLIRVFGQYKIDMKIRKLSDDLLQPLDDYLARYPIRNSYFIKNLFRDRNRSEFYLAQKNFKIKGCLLIYNSGLRQSSVASLIGEENAVLYLLKKCDIKTNNFLVLPRLKKEVELVYSVKDYKSIDIMQINRGDEKVFSGNSEKLDLDHVEQIARLLSEWRGGAPRNYIEGIRERLEKESYYFFGKFDNNKLVSMSALTILPKNMAIISNSFTLPEYRGQGYVISCISKCLQIAFSEVKKAVLFVFTNNMKAKKVYTSIGFKLYDDFNWLSLGIRDNSNHSPNRVT</sequence>
<evidence type="ECO:0000259" key="1">
    <source>
        <dbReference type="PROSITE" id="PS51186"/>
    </source>
</evidence>
<gene>
    <name evidence="2" type="ORF">AKJ57_00940</name>
</gene>
<keyword evidence="3" id="KW-1185">Reference proteome</keyword>
<dbReference type="InterPro" id="IPR016181">
    <property type="entry name" value="Acyl_CoA_acyltransferase"/>
</dbReference>
<accession>A0A133UBD5</accession>
<dbReference type="GO" id="GO:0016747">
    <property type="term" value="F:acyltransferase activity, transferring groups other than amino-acyl groups"/>
    <property type="evidence" value="ECO:0007669"/>
    <property type="project" value="InterPro"/>
</dbReference>
<dbReference type="Proteomes" id="UP000070163">
    <property type="component" value="Unassembled WGS sequence"/>
</dbReference>
<name>A0A133UBD5_9EURY</name>
<evidence type="ECO:0000313" key="3">
    <source>
        <dbReference type="Proteomes" id="UP000070163"/>
    </source>
</evidence>
<dbReference type="SUPFAM" id="SSF55729">
    <property type="entry name" value="Acyl-CoA N-acyltransferases (Nat)"/>
    <property type="match status" value="1"/>
</dbReference>
<dbReference type="InterPro" id="IPR000182">
    <property type="entry name" value="GNAT_dom"/>
</dbReference>
<dbReference type="PROSITE" id="PS51186">
    <property type="entry name" value="GNAT"/>
    <property type="match status" value="1"/>
</dbReference>
<dbReference type="Gene3D" id="3.40.630.30">
    <property type="match status" value="1"/>
</dbReference>
<protein>
    <recommendedName>
        <fullName evidence="1">N-acetyltransferase domain-containing protein</fullName>
    </recommendedName>
</protein>
<comment type="caution">
    <text evidence="2">The sequence shown here is derived from an EMBL/GenBank/DDBJ whole genome shotgun (WGS) entry which is preliminary data.</text>
</comment>
<reference evidence="2 3" key="1">
    <citation type="journal article" date="2016" name="Sci. Rep.">
        <title>Metabolic traits of an uncultured archaeal lineage -MSBL1- from brine pools of the Red Sea.</title>
        <authorList>
            <person name="Mwirichia R."/>
            <person name="Alam I."/>
            <person name="Rashid M."/>
            <person name="Vinu M."/>
            <person name="Ba-Alawi W."/>
            <person name="Anthony Kamau A."/>
            <person name="Kamanda Ngugi D."/>
            <person name="Goker M."/>
            <person name="Klenk H.P."/>
            <person name="Bajic V."/>
            <person name="Stingl U."/>
        </authorList>
    </citation>
    <scope>NUCLEOTIDE SEQUENCE [LARGE SCALE GENOMIC DNA]</scope>
    <source>
        <strain evidence="2">SCGC-AAA259A05</strain>
    </source>
</reference>
<evidence type="ECO:0000313" key="2">
    <source>
        <dbReference type="EMBL" id="KXA91490.1"/>
    </source>
</evidence>